<comment type="caution">
    <text evidence="2">The sequence shown here is derived from an EMBL/GenBank/DDBJ whole genome shotgun (WGS) entry which is preliminary data.</text>
</comment>
<gene>
    <name evidence="2" type="ORF">TKK_001813</name>
</gene>
<evidence type="ECO:0000256" key="1">
    <source>
        <dbReference type="SAM" id="MobiDB-lite"/>
    </source>
</evidence>
<evidence type="ECO:0000313" key="3">
    <source>
        <dbReference type="Proteomes" id="UP001627154"/>
    </source>
</evidence>
<keyword evidence="3" id="KW-1185">Reference proteome</keyword>
<dbReference type="Proteomes" id="UP001627154">
    <property type="component" value="Unassembled WGS sequence"/>
</dbReference>
<sequence length="130" mass="14657">MAWARSNWEYISPGTLYIIRNPGNNFLKLVESSQLFPLFSNDHRCRRRDRRDHREWLPPPTLPTLGTSNAAAASSRKGCVSRAESSGCVGAQREIAFSRATRRVYSLPSPSPSLPSCAPRHKSVIKVERY</sequence>
<protein>
    <submittedName>
        <fullName evidence="2">Uncharacterized protein</fullName>
    </submittedName>
</protein>
<feature type="region of interest" description="Disordered" evidence="1">
    <location>
        <begin position="49"/>
        <end position="70"/>
    </location>
</feature>
<accession>A0ABD2XP42</accession>
<organism evidence="2 3">
    <name type="scientific">Trichogramma kaykai</name>
    <dbReference type="NCBI Taxonomy" id="54128"/>
    <lineage>
        <taxon>Eukaryota</taxon>
        <taxon>Metazoa</taxon>
        <taxon>Ecdysozoa</taxon>
        <taxon>Arthropoda</taxon>
        <taxon>Hexapoda</taxon>
        <taxon>Insecta</taxon>
        <taxon>Pterygota</taxon>
        <taxon>Neoptera</taxon>
        <taxon>Endopterygota</taxon>
        <taxon>Hymenoptera</taxon>
        <taxon>Apocrita</taxon>
        <taxon>Proctotrupomorpha</taxon>
        <taxon>Chalcidoidea</taxon>
        <taxon>Trichogrammatidae</taxon>
        <taxon>Trichogramma</taxon>
    </lineage>
</organism>
<reference evidence="2 3" key="1">
    <citation type="journal article" date="2024" name="bioRxiv">
        <title>A reference genome for Trichogramma kaykai: A tiny desert-dwelling parasitoid wasp with competing sex-ratio distorters.</title>
        <authorList>
            <person name="Culotta J."/>
            <person name="Lindsey A.R."/>
        </authorList>
    </citation>
    <scope>NUCLEOTIDE SEQUENCE [LARGE SCALE GENOMIC DNA]</scope>
    <source>
        <strain evidence="2 3">KSX58</strain>
    </source>
</reference>
<evidence type="ECO:0000313" key="2">
    <source>
        <dbReference type="EMBL" id="KAL3406498.1"/>
    </source>
</evidence>
<dbReference type="AlphaFoldDB" id="A0ABD2XP42"/>
<dbReference type="EMBL" id="JBJJXI010000019">
    <property type="protein sequence ID" value="KAL3406498.1"/>
    <property type="molecule type" value="Genomic_DNA"/>
</dbReference>
<proteinExistence type="predicted"/>
<name>A0ABD2XP42_9HYME</name>